<accession>A0AAN8BXA3</accession>
<feature type="region of interest" description="Disordered" evidence="1">
    <location>
        <begin position="56"/>
        <end position="83"/>
    </location>
</feature>
<protein>
    <submittedName>
        <fullName evidence="2">Uncharacterized protein</fullName>
    </submittedName>
</protein>
<proteinExistence type="predicted"/>
<keyword evidence="3" id="KW-1185">Reference proteome</keyword>
<evidence type="ECO:0000313" key="3">
    <source>
        <dbReference type="Proteomes" id="UP001331515"/>
    </source>
</evidence>
<reference evidence="2 3" key="1">
    <citation type="journal article" date="2023" name="Mol. Biol. Evol.">
        <title>Genomics of Secondarily Temperate Adaptation in the Only Non-Antarctic Icefish.</title>
        <authorList>
            <person name="Rivera-Colon A.G."/>
            <person name="Rayamajhi N."/>
            <person name="Minhas B.F."/>
            <person name="Madrigal G."/>
            <person name="Bilyk K.T."/>
            <person name="Yoon V."/>
            <person name="Hune M."/>
            <person name="Gregory S."/>
            <person name="Cheng C.H.C."/>
            <person name="Catchen J.M."/>
        </authorList>
    </citation>
    <scope>NUCLEOTIDE SEQUENCE [LARGE SCALE GENOMIC DNA]</scope>
    <source>
        <tissue evidence="2">White muscle</tissue>
    </source>
</reference>
<evidence type="ECO:0000313" key="2">
    <source>
        <dbReference type="EMBL" id="KAK5893102.1"/>
    </source>
</evidence>
<dbReference type="AlphaFoldDB" id="A0AAN8BXA3"/>
<sequence length="105" mass="11667">MSVVSACSCRSPLVFVPILRLGERNPFIRELSEPPPPSSRSTFQLPALDHALSRIPGKSPRRFHYSNPPSDLSPVRLPRGASPRGRHAFIRMHQKDDQGGFIGAR</sequence>
<dbReference type="Proteomes" id="UP001331515">
    <property type="component" value="Unassembled WGS sequence"/>
</dbReference>
<name>A0AAN8BXA3_CHAGU</name>
<evidence type="ECO:0000256" key="1">
    <source>
        <dbReference type="SAM" id="MobiDB-lite"/>
    </source>
</evidence>
<comment type="caution">
    <text evidence="2">The sequence shown here is derived from an EMBL/GenBank/DDBJ whole genome shotgun (WGS) entry which is preliminary data.</text>
</comment>
<gene>
    <name evidence="2" type="ORF">CgunFtcFv8_006006</name>
</gene>
<dbReference type="EMBL" id="JAURVH010001535">
    <property type="protein sequence ID" value="KAK5893102.1"/>
    <property type="molecule type" value="Genomic_DNA"/>
</dbReference>
<organism evidence="2 3">
    <name type="scientific">Champsocephalus gunnari</name>
    <name type="common">Mackerel icefish</name>
    <dbReference type="NCBI Taxonomy" id="52237"/>
    <lineage>
        <taxon>Eukaryota</taxon>
        <taxon>Metazoa</taxon>
        <taxon>Chordata</taxon>
        <taxon>Craniata</taxon>
        <taxon>Vertebrata</taxon>
        <taxon>Euteleostomi</taxon>
        <taxon>Actinopterygii</taxon>
        <taxon>Neopterygii</taxon>
        <taxon>Teleostei</taxon>
        <taxon>Neoteleostei</taxon>
        <taxon>Acanthomorphata</taxon>
        <taxon>Eupercaria</taxon>
        <taxon>Perciformes</taxon>
        <taxon>Notothenioidei</taxon>
        <taxon>Channichthyidae</taxon>
        <taxon>Champsocephalus</taxon>
    </lineage>
</organism>